<dbReference type="EMBL" id="KN828346">
    <property type="protein sequence ID" value="KIK75103.1"/>
    <property type="molecule type" value="Genomic_DNA"/>
</dbReference>
<evidence type="ECO:0000313" key="2">
    <source>
        <dbReference type="Proteomes" id="UP000054538"/>
    </source>
</evidence>
<proteinExistence type="predicted"/>
<dbReference type="OrthoDB" id="10435020at2759"/>
<dbReference type="HOGENOM" id="CLU_2306963_0_0_1"/>
<protein>
    <submittedName>
        <fullName evidence="1">Unplaced genomic scaffold scaffold_3524, whole genome shotgun sequence</fullName>
    </submittedName>
</protein>
<accession>A0A0D0CIT9</accession>
<reference evidence="2" key="2">
    <citation type="submission" date="2015-01" db="EMBL/GenBank/DDBJ databases">
        <title>Evolutionary Origins and Diversification of the Mycorrhizal Mutualists.</title>
        <authorList>
            <consortium name="DOE Joint Genome Institute"/>
            <consortium name="Mycorrhizal Genomics Consortium"/>
            <person name="Kohler A."/>
            <person name="Kuo A."/>
            <person name="Nagy L.G."/>
            <person name="Floudas D."/>
            <person name="Copeland A."/>
            <person name="Barry K.W."/>
            <person name="Cichocki N."/>
            <person name="Veneault-Fourrey C."/>
            <person name="LaButti K."/>
            <person name="Lindquist E.A."/>
            <person name="Lipzen A."/>
            <person name="Lundell T."/>
            <person name="Morin E."/>
            <person name="Murat C."/>
            <person name="Riley R."/>
            <person name="Ohm R."/>
            <person name="Sun H."/>
            <person name="Tunlid A."/>
            <person name="Henrissat B."/>
            <person name="Grigoriev I.V."/>
            <person name="Hibbett D.S."/>
            <person name="Martin F."/>
        </authorList>
    </citation>
    <scope>NUCLEOTIDE SEQUENCE [LARGE SCALE GENOMIC DNA]</scope>
    <source>
        <strain evidence="2">Ve08.2h10</strain>
    </source>
</reference>
<organism evidence="1 2">
    <name type="scientific">Paxillus rubicundulus Ve08.2h10</name>
    <dbReference type="NCBI Taxonomy" id="930991"/>
    <lineage>
        <taxon>Eukaryota</taxon>
        <taxon>Fungi</taxon>
        <taxon>Dikarya</taxon>
        <taxon>Basidiomycota</taxon>
        <taxon>Agaricomycotina</taxon>
        <taxon>Agaricomycetes</taxon>
        <taxon>Agaricomycetidae</taxon>
        <taxon>Boletales</taxon>
        <taxon>Paxilineae</taxon>
        <taxon>Paxillaceae</taxon>
        <taxon>Paxillus</taxon>
    </lineage>
</organism>
<gene>
    <name evidence="1" type="ORF">PAXRUDRAFT_19280</name>
</gene>
<dbReference type="Proteomes" id="UP000054538">
    <property type="component" value="Unassembled WGS sequence"/>
</dbReference>
<evidence type="ECO:0000313" key="1">
    <source>
        <dbReference type="EMBL" id="KIK75103.1"/>
    </source>
</evidence>
<name>A0A0D0CIT9_9AGAM</name>
<keyword evidence="2" id="KW-1185">Reference proteome</keyword>
<dbReference type="InParanoid" id="A0A0D0CIT9"/>
<sequence>MCVCPLCSQALPLVDRIWSHLNGAHTENEVKLPTLLAFGVPLHETETATQLGQYHPKSGYIYGKVLNTLEHLAAELTARDEAIGQAWLQDPYYPFADQGE</sequence>
<reference evidence="1 2" key="1">
    <citation type="submission" date="2014-04" db="EMBL/GenBank/DDBJ databases">
        <authorList>
            <consortium name="DOE Joint Genome Institute"/>
            <person name="Kuo A."/>
            <person name="Kohler A."/>
            <person name="Jargeat P."/>
            <person name="Nagy L.G."/>
            <person name="Floudas D."/>
            <person name="Copeland A."/>
            <person name="Barry K.W."/>
            <person name="Cichocki N."/>
            <person name="Veneault-Fourrey C."/>
            <person name="LaButti K."/>
            <person name="Lindquist E.A."/>
            <person name="Lipzen A."/>
            <person name="Lundell T."/>
            <person name="Morin E."/>
            <person name="Murat C."/>
            <person name="Sun H."/>
            <person name="Tunlid A."/>
            <person name="Henrissat B."/>
            <person name="Grigoriev I.V."/>
            <person name="Hibbett D.S."/>
            <person name="Martin F."/>
            <person name="Nordberg H.P."/>
            <person name="Cantor M.N."/>
            <person name="Hua S.X."/>
        </authorList>
    </citation>
    <scope>NUCLEOTIDE SEQUENCE [LARGE SCALE GENOMIC DNA]</scope>
    <source>
        <strain evidence="1 2">Ve08.2h10</strain>
    </source>
</reference>
<dbReference type="AlphaFoldDB" id="A0A0D0CIT9"/>